<feature type="transmembrane region" description="Helical" evidence="2">
    <location>
        <begin position="31"/>
        <end position="50"/>
    </location>
</feature>
<feature type="compositionally biased region" description="Gly residues" evidence="1">
    <location>
        <begin position="178"/>
        <end position="191"/>
    </location>
</feature>
<feature type="compositionally biased region" description="Basic and acidic residues" evidence="1">
    <location>
        <begin position="217"/>
        <end position="228"/>
    </location>
</feature>
<evidence type="ECO:0000256" key="2">
    <source>
        <dbReference type="SAM" id="Phobius"/>
    </source>
</evidence>
<evidence type="ECO:0000256" key="1">
    <source>
        <dbReference type="SAM" id="MobiDB-lite"/>
    </source>
</evidence>
<dbReference type="STRING" id="310780.SAMN05216267_100123"/>
<name>A0A1H8DBK3_9ACTN</name>
<dbReference type="Proteomes" id="UP000181951">
    <property type="component" value="Unassembled WGS sequence"/>
</dbReference>
<dbReference type="OrthoDB" id="4249743at2"/>
<evidence type="ECO:0000313" key="4">
    <source>
        <dbReference type="Proteomes" id="UP000181951"/>
    </source>
</evidence>
<accession>A0A1H8DBK3</accession>
<keyword evidence="2" id="KW-0472">Membrane</keyword>
<feature type="compositionally biased region" description="Gly residues" evidence="1">
    <location>
        <begin position="202"/>
        <end position="213"/>
    </location>
</feature>
<dbReference type="EMBL" id="FODD01000001">
    <property type="protein sequence ID" value="SEN04653.1"/>
    <property type="molecule type" value="Genomic_DNA"/>
</dbReference>
<feature type="transmembrane region" description="Helical" evidence="2">
    <location>
        <begin position="94"/>
        <end position="119"/>
    </location>
</feature>
<feature type="transmembrane region" description="Helical" evidence="2">
    <location>
        <begin position="55"/>
        <end position="74"/>
    </location>
</feature>
<keyword evidence="2" id="KW-1133">Transmembrane helix</keyword>
<reference evidence="3 4" key="1">
    <citation type="submission" date="2016-10" db="EMBL/GenBank/DDBJ databases">
        <authorList>
            <person name="de Groot N.N."/>
        </authorList>
    </citation>
    <scope>NUCLEOTIDE SEQUENCE [LARGE SCALE GENOMIC DNA]</scope>
    <source>
        <strain evidence="3 4">CGMCC 4.2026</strain>
    </source>
</reference>
<gene>
    <name evidence="3" type="ORF">SAMN05216267_100123</name>
</gene>
<organism evidence="3 4">
    <name type="scientific">Actinacidiphila rubida</name>
    <dbReference type="NCBI Taxonomy" id="310780"/>
    <lineage>
        <taxon>Bacteria</taxon>
        <taxon>Bacillati</taxon>
        <taxon>Actinomycetota</taxon>
        <taxon>Actinomycetes</taxon>
        <taxon>Kitasatosporales</taxon>
        <taxon>Streptomycetaceae</taxon>
        <taxon>Actinacidiphila</taxon>
    </lineage>
</organism>
<dbReference type="AlphaFoldDB" id="A0A1H8DBK3"/>
<proteinExistence type="predicted"/>
<protein>
    <submittedName>
        <fullName evidence="3">Uncharacterized protein</fullName>
    </submittedName>
</protein>
<sequence>MIDILAVIAVAVFVIGRQLLGEPLRGRRVLLLPAVLAVVGVTRLGGHGAVTPADVAFLAVGAVAAVAVGAGQGATMRLEHRDGGLWGRVPLRGLWWWAALVGARVGLTVLAGAAGAHLAASSAPIVLMLGLNRLGQAGVITLRAVGSGIPFAPEKDGRVFLADRMRAWPGTARAGSGRTAGGGGRAGGSDGFGRHAGRGHGGHGAEGAPGQGYGHAYESEAVRAHGQGDGRGSARGYDEDYGHSFGTVPEPGVRRPSRRGPGRGGRGFDGRRR</sequence>
<dbReference type="RefSeq" id="WP_075016012.1">
    <property type="nucleotide sequence ID" value="NZ_FODD01000001.1"/>
</dbReference>
<keyword evidence="2" id="KW-0812">Transmembrane</keyword>
<evidence type="ECO:0000313" key="3">
    <source>
        <dbReference type="EMBL" id="SEN04653.1"/>
    </source>
</evidence>
<feature type="region of interest" description="Disordered" evidence="1">
    <location>
        <begin position="171"/>
        <end position="273"/>
    </location>
</feature>
<keyword evidence="4" id="KW-1185">Reference proteome</keyword>